<dbReference type="EMBL" id="CP146284">
    <property type="protein sequence ID" value="WWV67008.1"/>
    <property type="molecule type" value="Genomic_DNA"/>
</dbReference>
<organism evidence="1 2">
    <name type="scientific">Parabacteroides absconsus</name>
    <dbReference type="NCBI Taxonomy" id="2951805"/>
    <lineage>
        <taxon>Bacteria</taxon>
        <taxon>Pseudomonadati</taxon>
        <taxon>Bacteroidota</taxon>
        <taxon>Bacteroidia</taxon>
        <taxon>Bacteroidales</taxon>
        <taxon>Tannerellaceae</taxon>
        <taxon>Parabacteroides</taxon>
    </lineage>
</organism>
<proteinExistence type="predicted"/>
<sequence length="62" mass="7313">MKPLILSFFTVILIYSLFFDHDEQKEHEYQFGLDSSMNLDKKFQEHHPADSVSFLAAHNKKV</sequence>
<evidence type="ECO:0000313" key="2">
    <source>
        <dbReference type="Proteomes" id="UP001320603"/>
    </source>
</evidence>
<evidence type="ECO:0000313" key="1">
    <source>
        <dbReference type="EMBL" id="WWV67008.1"/>
    </source>
</evidence>
<keyword evidence="2" id="KW-1185">Reference proteome</keyword>
<dbReference type="Proteomes" id="UP001320603">
    <property type="component" value="Chromosome"/>
</dbReference>
<dbReference type="RefSeq" id="WP_251966395.1">
    <property type="nucleotide sequence ID" value="NZ_CP146284.1"/>
</dbReference>
<accession>A0ABZ2IM76</accession>
<reference evidence="1 2" key="1">
    <citation type="submission" date="2024-02" db="EMBL/GenBank/DDBJ databases">
        <title>Whole genome sequencing of Parabacteroides sp. AD58.</title>
        <authorList>
            <person name="Chaplin A.V."/>
            <person name="Pikina A.P."/>
            <person name="Sokolova S.R."/>
            <person name="Korostin D.O."/>
            <person name="Efimov B.A."/>
        </authorList>
    </citation>
    <scope>NUCLEOTIDE SEQUENCE [LARGE SCALE GENOMIC DNA]</scope>
    <source>
        <strain evidence="1 2">AD58</strain>
    </source>
</reference>
<gene>
    <name evidence="1" type="ORF">NEE14_003180</name>
</gene>
<name>A0ABZ2IM76_9BACT</name>
<protein>
    <submittedName>
        <fullName evidence="1">Uncharacterized protein</fullName>
    </submittedName>
</protein>